<dbReference type="GO" id="GO:0016020">
    <property type="term" value="C:membrane"/>
    <property type="evidence" value="ECO:0007669"/>
    <property type="project" value="InterPro"/>
</dbReference>
<dbReference type="InterPro" id="IPR036318">
    <property type="entry name" value="FAD-bd_PCMH-like_sf"/>
</dbReference>
<dbReference type="GO" id="GO:0071949">
    <property type="term" value="F:FAD binding"/>
    <property type="evidence" value="ECO:0007669"/>
    <property type="project" value="InterPro"/>
</dbReference>
<evidence type="ECO:0000256" key="4">
    <source>
        <dbReference type="ARBA" id="ARBA00033418"/>
    </source>
</evidence>
<comment type="pathway">
    <text evidence="1">Cofactor biosynthesis; D-erythroascorbate biosynthesis; dehydro-D-arabinono-1,4-lactone from D-arabinose: step 2/2.</text>
</comment>
<protein>
    <recommendedName>
        <fullName evidence="2">D-arabinono-1,4-lactone oxidase</fullName>
        <ecNumber evidence="2">1.1.3.37</ecNumber>
    </recommendedName>
    <alternativeName>
        <fullName evidence="4">L-galactono-gamma-lactone oxidase</fullName>
    </alternativeName>
</protein>
<proteinExistence type="predicted"/>
<evidence type="ECO:0000256" key="1">
    <source>
        <dbReference type="ARBA" id="ARBA00005083"/>
    </source>
</evidence>
<dbReference type="GO" id="GO:0003885">
    <property type="term" value="F:D-arabinono-1,4-lactone oxidase activity"/>
    <property type="evidence" value="ECO:0007669"/>
    <property type="project" value="UniProtKB-EC"/>
</dbReference>
<dbReference type="InterPro" id="IPR016167">
    <property type="entry name" value="FAD-bd_PCMH_sub1"/>
</dbReference>
<feature type="signal peptide" evidence="5">
    <location>
        <begin position="1"/>
        <end position="20"/>
    </location>
</feature>
<evidence type="ECO:0000313" key="7">
    <source>
        <dbReference type="EMBL" id="KAG0310740.1"/>
    </source>
</evidence>
<comment type="caution">
    <text evidence="7">The sequence shown here is derived from an EMBL/GenBank/DDBJ whole genome shotgun (WGS) entry which is preliminary data.</text>
</comment>
<keyword evidence="5" id="KW-0732">Signal</keyword>
<feature type="chain" id="PRO_5040253845" description="D-arabinono-1,4-lactone oxidase" evidence="5">
    <location>
        <begin position="21"/>
        <end position="478"/>
    </location>
</feature>
<keyword evidence="3" id="KW-0560">Oxidoreductase</keyword>
<accession>A0A9P6R3Z5</accession>
<dbReference type="Gene3D" id="3.30.43.10">
    <property type="entry name" value="Uridine Diphospho-n-acetylenolpyruvylglucosamine Reductase, domain 2"/>
    <property type="match status" value="1"/>
</dbReference>
<dbReference type="EMBL" id="JAAAIP010001011">
    <property type="protein sequence ID" value="KAG0310740.1"/>
    <property type="molecule type" value="Genomic_DNA"/>
</dbReference>
<dbReference type="OrthoDB" id="610608at2759"/>
<dbReference type="PIRSF" id="PIRSF000136">
    <property type="entry name" value="LGO_GLO"/>
    <property type="match status" value="1"/>
</dbReference>
<dbReference type="Gene3D" id="3.30.70.2520">
    <property type="match status" value="1"/>
</dbReference>
<evidence type="ECO:0000259" key="6">
    <source>
        <dbReference type="PROSITE" id="PS51387"/>
    </source>
</evidence>
<dbReference type="Pfam" id="PF04030">
    <property type="entry name" value="ALO"/>
    <property type="match status" value="1"/>
</dbReference>
<dbReference type="InterPro" id="IPR007173">
    <property type="entry name" value="ALO_C"/>
</dbReference>
<feature type="domain" description="FAD-binding PCMH-type" evidence="6">
    <location>
        <begin position="31"/>
        <end position="195"/>
    </location>
</feature>
<evidence type="ECO:0000256" key="2">
    <source>
        <dbReference type="ARBA" id="ARBA00013136"/>
    </source>
</evidence>
<dbReference type="Proteomes" id="UP000738325">
    <property type="component" value="Unassembled WGS sequence"/>
</dbReference>
<dbReference type="SUPFAM" id="SSF56176">
    <property type="entry name" value="FAD-binding/transporter-associated domain-like"/>
    <property type="match status" value="1"/>
</dbReference>
<dbReference type="EC" id="1.1.3.37" evidence="2"/>
<dbReference type="Pfam" id="PF01565">
    <property type="entry name" value="FAD_binding_4"/>
    <property type="match status" value="1"/>
</dbReference>
<dbReference type="PROSITE" id="PS51387">
    <property type="entry name" value="FAD_PCMH"/>
    <property type="match status" value="1"/>
</dbReference>
<dbReference type="InterPro" id="IPR016169">
    <property type="entry name" value="FAD-bd_PCMH_sub2"/>
</dbReference>
<sequence>MKRPIVSTVGICVLALTCSASVTYKAKLNWHECTAQESAYPKTVAEIQNIIQTGKPPFKAIGALHSTSDVICTSGTVINMASFDSFSIDTATHTVTVGSGAHLQNVQSALQSAGYALIHTTQFGGISIAGGMGTGAHGSTLRHNSNLGEMTIQLKAVLANGTVATFNQDSDLRHWRTHLGFLGVVFEVTLNIVPLFKVHASISHYSESILDDLGTLATDQDTFMAWWYPNIEKVVTYTGKFVDVATSGSGVWNLVPDVSPIVQDLLSVPLDLQADWCVLEYATYSDMVGNVLVRDVTSLIRPPFLTTGNGLYSSSAVGYPASMIMSTCSPESDCTWSSFQVASFAVAVPIERFADAIAIIQDILSKTPFCLPLTGIFFRFSAATDTSMAVEYKRTTVHIELDTLIVDGVEPSYGRTFLRRLVTEVEGRMHWGKNSRDDFYAIYPLQNITAGTKEFILYASTIDPNGVFRNDFSTLLGV</sequence>
<dbReference type="AlphaFoldDB" id="A0A9P6R3Z5"/>
<reference evidence="7" key="1">
    <citation type="journal article" date="2020" name="Fungal Divers.">
        <title>Resolving the Mortierellaceae phylogeny through synthesis of multi-gene phylogenetics and phylogenomics.</title>
        <authorList>
            <person name="Vandepol N."/>
            <person name="Liber J."/>
            <person name="Desiro A."/>
            <person name="Na H."/>
            <person name="Kennedy M."/>
            <person name="Barry K."/>
            <person name="Grigoriev I.V."/>
            <person name="Miller A.N."/>
            <person name="O'Donnell K."/>
            <person name="Stajich J.E."/>
            <person name="Bonito G."/>
        </authorList>
    </citation>
    <scope>NUCLEOTIDE SEQUENCE</scope>
    <source>
        <strain evidence="7">REB-010B</strain>
    </source>
</reference>
<evidence type="ECO:0000256" key="5">
    <source>
        <dbReference type="SAM" id="SignalP"/>
    </source>
</evidence>
<dbReference type="PANTHER" id="PTHR43762">
    <property type="entry name" value="L-GULONOLACTONE OXIDASE"/>
    <property type="match status" value="1"/>
</dbReference>
<evidence type="ECO:0000313" key="8">
    <source>
        <dbReference type="Proteomes" id="UP000738325"/>
    </source>
</evidence>
<evidence type="ECO:0000256" key="3">
    <source>
        <dbReference type="ARBA" id="ARBA00023002"/>
    </source>
</evidence>
<dbReference type="PANTHER" id="PTHR43762:SF1">
    <property type="entry name" value="D-ARABINONO-1,4-LACTONE OXIDASE"/>
    <property type="match status" value="1"/>
</dbReference>
<dbReference type="Gene3D" id="3.30.465.10">
    <property type="match status" value="1"/>
</dbReference>
<dbReference type="InterPro" id="IPR016166">
    <property type="entry name" value="FAD-bd_PCMH"/>
</dbReference>
<gene>
    <name evidence="7" type="ORF">BGZ99_000172</name>
</gene>
<dbReference type="InterPro" id="IPR006094">
    <property type="entry name" value="Oxid_FAD_bind_N"/>
</dbReference>
<dbReference type="InterPro" id="IPR010031">
    <property type="entry name" value="FAD_lactone_oxidase-like"/>
</dbReference>
<organism evidence="7 8">
    <name type="scientific">Dissophora globulifera</name>
    <dbReference type="NCBI Taxonomy" id="979702"/>
    <lineage>
        <taxon>Eukaryota</taxon>
        <taxon>Fungi</taxon>
        <taxon>Fungi incertae sedis</taxon>
        <taxon>Mucoromycota</taxon>
        <taxon>Mortierellomycotina</taxon>
        <taxon>Mortierellomycetes</taxon>
        <taxon>Mortierellales</taxon>
        <taxon>Mortierellaceae</taxon>
        <taxon>Dissophora</taxon>
    </lineage>
</organism>
<keyword evidence="8" id="KW-1185">Reference proteome</keyword>
<name>A0A9P6R3Z5_9FUNG</name>